<dbReference type="RefSeq" id="WP_168514778.1">
    <property type="nucleotide sequence ID" value="NZ_JAAXLS010000006.1"/>
</dbReference>
<feature type="region of interest" description="Disordered" evidence="1">
    <location>
        <begin position="37"/>
        <end position="76"/>
    </location>
</feature>
<dbReference type="EMBL" id="JAAXLS010000006">
    <property type="protein sequence ID" value="NKQ53644.1"/>
    <property type="molecule type" value="Genomic_DNA"/>
</dbReference>
<proteinExistence type="predicted"/>
<feature type="compositionally biased region" description="Basic and acidic residues" evidence="1">
    <location>
        <begin position="1"/>
        <end position="11"/>
    </location>
</feature>
<gene>
    <name evidence="2" type="ORF">HFP15_12220</name>
</gene>
<dbReference type="Proteomes" id="UP000715441">
    <property type="component" value="Unassembled WGS sequence"/>
</dbReference>
<evidence type="ECO:0000313" key="2">
    <source>
        <dbReference type="EMBL" id="NKQ53644.1"/>
    </source>
</evidence>
<organism evidence="2 3">
    <name type="scientific">Amycolatopsis acididurans</name>
    <dbReference type="NCBI Taxonomy" id="2724524"/>
    <lineage>
        <taxon>Bacteria</taxon>
        <taxon>Bacillati</taxon>
        <taxon>Actinomycetota</taxon>
        <taxon>Actinomycetes</taxon>
        <taxon>Pseudonocardiales</taxon>
        <taxon>Pseudonocardiaceae</taxon>
        <taxon>Amycolatopsis</taxon>
    </lineage>
</organism>
<protein>
    <recommendedName>
        <fullName evidence="4">DUF5709 domain-containing protein</fullName>
    </recommendedName>
</protein>
<sequence>MTEPDESLREAIDEETEWPLDPQQPVADVLEQRQEVASAVPADVRPGLPAEADPGDVAEQRRGLGYFDDEEEPDYG</sequence>
<feature type="region of interest" description="Disordered" evidence="1">
    <location>
        <begin position="1"/>
        <end position="22"/>
    </location>
</feature>
<reference evidence="2 3" key="1">
    <citation type="submission" date="2020-04" db="EMBL/GenBank/DDBJ databases">
        <title>Novel species.</title>
        <authorList>
            <person name="Teo W.F.A."/>
            <person name="Lipun K."/>
            <person name="Srisuk N."/>
            <person name="Duangmal K."/>
        </authorList>
    </citation>
    <scope>NUCLEOTIDE SEQUENCE [LARGE SCALE GENOMIC DNA]</scope>
    <source>
        <strain evidence="2 3">K13G38</strain>
    </source>
</reference>
<comment type="caution">
    <text evidence="2">The sequence shown here is derived from an EMBL/GenBank/DDBJ whole genome shotgun (WGS) entry which is preliminary data.</text>
</comment>
<evidence type="ECO:0008006" key="4">
    <source>
        <dbReference type="Google" id="ProtNLM"/>
    </source>
</evidence>
<evidence type="ECO:0000313" key="3">
    <source>
        <dbReference type="Proteomes" id="UP000715441"/>
    </source>
</evidence>
<evidence type="ECO:0000256" key="1">
    <source>
        <dbReference type="SAM" id="MobiDB-lite"/>
    </source>
</evidence>
<name>A0ABX1J1W4_9PSEU</name>
<feature type="compositionally biased region" description="Acidic residues" evidence="1">
    <location>
        <begin position="67"/>
        <end position="76"/>
    </location>
</feature>
<keyword evidence="3" id="KW-1185">Reference proteome</keyword>
<accession>A0ABX1J1W4</accession>